<dbReference type="RefSeq" id="WP_191140152.1">
    <property type="nucleotide sequence ID" value="NZ_JACXAG020000002.1"/>
</dbReference>
<dbReference type="EMBL" id="JACXAH010000003">
    <property type="protein sequence ID" value="MBD1371457.1"/>
    <property type="molecule type" value="Genomic_DNA"/>
</dbReference>
<organism evidence="1 2">
    <name type="scientific">Polycladospora coralii</name>
    <dbReference type="NCBI Taxonomy" id="2771432"/>
    <lineage>
        <taxon>Bacteria</taxon>
        <taxon>Bacillati</taxon>
        <taxon>Bacillota</taxon>
        <taxon>Bacilli</taxon>
        <taxon>Bacillales</taxon>
        <taxon>Thermoactinomycetaceae</taxon>
        <taxon>Polycladospora</taxon>
    </lineage>
</organism>
<keyword evidence="2" id="KW-1185">Reference proteome</keyword>
<evidence type="ECO:0000313" key="2">
    <source>
        <dbReference type="Proteomes" id="UP000661691"/>
    </source>
</evidence>
<evidence type="ECO:0000313" key="1">
    <source>
        <dbReference type="EMBL" id="MBD1371457.1"/>
    </source>
</evidence>
<proteinExistence type="predicted"/>
<protein>
    <submittedName>
        <fullName evidence="1">Uncharacterized protein</fullName>
    </submittedName>
</protein>
<dbReference type="Proteomes" id="UP000661691">
    <property type="component" value="Unassembled WGS sequence"/>
</dbReference>
<dbReference type="AlphaFoldDB" id="A0A926N8S8"/>
<name>A0A926N8S8_9BACL</name>
<comment type="caution">
    <text evidence="1">The sequence shown here is derived from an EMBL/GenBank/DDBJ whole genome shotgun (WGS) entry which is preliminary data.</text>
</comment>
<sequence>MQIQFQTPHQYVFIHNDVKHLYLLWKKEQTRELYIVESENESMTLRHPGESYIDYVLLEIEPIFFRHLEMDGVVFSAILGATFSYQNRLMAMYYDADKSGDTPIFFEIKDDEIFDISEEDYPLVVQTFKEAFPEYIHSSH</sequence>
<gene>
    <name evidence="1" type="ORF">IC620_03695</name>
</gene>
<reference evidence="1" key="1">
    <citation type="submission" date="2020-09" db="EMBL/GenBank/DDBJ databases">
        <title>A novel bacterium of genus Hazenella, isolated from South China Sea.</title>
        <authorList>
            <person name="Huang H."/>
            <person name="Mo K."/>
            <person name="Hu Y."/>
        </authorList>
    </citation>
    <scope>NUCLEOTIDE SEQUENCE</scope>
    <source>
        <strain evidence="1">IB182357</strain>
    </source>
</reference>
<accession>A0A926N8S8</accession>